<dbReference type="PANTHER" id="PTHR34047">
    <property type="entry name" value="NUCLEAR INTRON MATURASE 1, MITOCHONDRIAL-RELATED"/>
    <property type="match status" value="1"/>
</dbReference>
<comment type="catalytic activity">
    <reaction evidence="9">
        <text>DNA(n) + a 2'-deoxyribonucleoside 5'-triphosphate = DNA(n+1) + diphosphate</text>
        <dbReference type="Rhea" id="RHEA:22508"/>
        <dbReference type="Rhea" id="RHEA-COMP:17339"/>
        <dbReference type="Rhea" id="RHEA-COMP:17340"/>
        <dbReference type="ChEBI" id="CHEBI:33019"/>
        <dbReference type="ChEBI" id="CHEBI:61560"/>
        <dbReference type="ChEBI" id="CHEBI:173112"/>
        <dbReference type="EC" id="2.7.7.49"/>
    </reaction>
</comment>
<evidence type="ECO:0000256" key="9">
    <source>
        <dbReference type="ARBA" id="ARBA00048173"/>
    </source>
</evidence>
<evidence type="ECO:0000256" key="6">
    <source>
        <dbReference type="ARBA" id="ARBA00022918"/>
    </source>
</evidence>
<dbReference type="AlphaFoldDB" id="A0A1V3J536"/>
<evidence type="ECO:0000256" key="4">
    <source>
        <dbReference type="ARBA" id="ARBA00022723"/>
    </source>
</evidence>
<evidence type="ECO:0000313" key="12">
    <source>
        <dbReference type="Proteomes" id="UP000189161"/>
    </source>
</evidence>
<protein>
    <recommendedName>
        <fullName evidence="1">RNA-directed DNA polymerase</fullName>
        <ecNumber evidence="1">2.7.7.49</ecNumber>
    </recommendedName>
</protein>
<feature type="domain" description="Reverse transcriptase" evidence="10">
    <location>
        <begin position="29"/>
        <end position="263"/>
    </location>
</feature>
<comment type="caution">
    <text evidence="11">The sequence shown here is derived from an EMBL/GenBank/DDBJ whole genome shotgun (WGS) entry which is preliminary data.</text>
</comment>
<dbReference type="InterPro" id="IPR043502">
    <property type="entry name" value="DNA/RNA_pol_sf"/>
</dbReference>
<dbReference type="OrthoDB" id="7055795at2"/>
<dbReference type="PANTHER" id="PTHR34047:SF7">
    <property type="entry name" value="RNA-DIRECTED DNA POLYMERASE"/>
    <property type="match status" value="1"/>
</dbReference>
<dbReference type="Pfam" id="PF00078">
    <property type="entry name" value="RVT_1"/>
    <property type="match status" value="1"/>
</dbReference>
<sequence>MAKYIDRLRKCTCIADLVSEFKLKVTAKEFGYVVYHLSDDLKYEEFDIPKKNGTLRRIHSPKPTLKYIQKEFSLIIFNCINEIRLDNANYLACNHAFERDKSILSNADLHKNKKFILNIDIKDFFDSIHYGRIKGFLANDSHFKLNEKVSQIIARLATYHKILPQGSPLSPILATLIGNIMDVRFLKLAKKYRFTYSRYADDITLSSNKAFDKNIVYWCENNKKWVAGEIVINILTDSGFTINSEKTRVSYSNDRQTVTGIVVNKQRNVTLEYRRTNRSMVYSLLSTGSFRLNDNVGKITQLMGRLNHSIYIKYYDSKFSIPLDMNERIKYKEKKQKELIKIINDNWKSDKNNITCADHQMKLLRSVIYFKYIINVDQTTIFPEGFTDPIYFSSAKEKLNINSNIKFQKINNGLKKIGLLGCASSVNTFIHNVKEKIDKFISYKQIGVIPKHPVIFILDYDDGLDDCRFILDKIQIDQQYVFIRDNIYVLLLEPKGKSKNHHKTIENMSCIENLISFEGNRIEAVQGKKEYINFKGIEFKKGSFANYVKEHSSDFDYSGFDKIFKKITEIEEDYAKRMITNA</sequence>
<dbReference type="EC" id="2.7.7.49" evidence="1"/>
<evidence type="ECO:0000313" key="11">
    <source>
        <dbReference type="EMBL" id="OOF50204.1"/>
    </source>
</evidence>
<dbReference type="SUPFAM" id="SSF56672">
    <property type="entry name" value="DNA/RNA polymerases"/>
    <property type="match status" value="1"/>
</dbReference>
<evidence type="ECO:0000256" key="8">
    <source>
        <dbReference type="ARBA" id="ARBA00034120"/>
    </source>
</evidence>
<dbReference type="EMBL" id="MLHL01000009">
    <property type="protein sequence ID" value="OOF50204.1"/>
    <property type="molecule type" value="Genomic_DNA"/>
</dbReference>
<dbReference type="PRINTS" id="PR00866">
    <property type="entry name" value="RNADNAPOLMS"/>
</dbReference>
<dbReference type="GO" id="GO:0046872">
    <property type="term" value="F:metal ion binding"/>
    <property type="evidence" value="ECO:0007669"/>
    <property type="project" value="UniProtKB-KW"/>
</dbReference>
<dbReference type="CDD" id="cd03487">
    <property type="entry name" value="RT_Bac_retron_II"/>
    <property type="match status" value="1"/>
</dbReference>
<evidence type="ECO:0000256" key="2">
    <source>
        <dbReference type="ARBA" id="ARBA00022679"/>
    </source>
</evidence>
<dbReference type="GO" id="GO:0003723">
    <property type="term" value="F:RNA binding"/>
    <property type="evidence" value="ECO:0007669"/>
    <property type="project" value="InterPro"/>
</dbReference>
<dbReference type="GO" id="GO:0003964">
    <property type="term" value="F:RNA-directed DNA polymerase activity"/>
    <property type="evidence" value="ECO:0007669"/>
    <property type="project" value="UniProtKB-KW"/>
</dbReference>
<dbReference type="InterPro" id="IPR000477">
    <property type="entry name" value="RT_dom"/>
</dbReference>
<evidence type="ECO:0000259" key="10">
    <source>
        <dbReference type="PROSITE" id="PS50878"/>
    </source>
</evidence>
<keyword evidence="4" id="KW-0479">Metal-binding</keyword>
<reference evidence="11 12" key="1">
    <citation type="submission" date="2016-10" db="EMBL/GenBank/DDBJ databases">
        <title>Rodentibacter gen. nov. and new species.</title>
        <authorList>
            <person name="Christensen H."/>
        </authorList>
    </citation>
    <scope>NUCLEOTIDE SEQUENCE [LARGE SCALE GENOMIC DNA]</scope>
    <source>
        <strain evidence="11 12">H1987082031</strain>
    </source>
</reference>
<comment type="similarity">
    <text evidence="8">Belongs to the bacterial reverse transcriptase family.</text>
</comment>
<organism evidence="11 12">
    <name type="scientific">Rodentibacter trehalosifermentans</name>
    <dbReference type="NCBI Taxonomy" id="1908263"/>
    <lineage>
        <taxon>Bacteria</taxon>
        <taxon>Pseudomonadati</taxon>
        <taxon>Pseudomonadota</taxon>
        <taxon>Gammaproteobacteria</taxon>
        <taxon>Pasteurellales</taxon>
        <taxon>Pasteurellaceae</taxon>
        <taxon>Rodentibacter</taxon>
    </lineage>
</organism>
<gene>
    <name evidence="11" type="ORF">BKK52_02040</name>
</gene>
<name>A0A1V3J536_9PAST</name>
<accession>A0A1V3J536</accession>
<keyword evidence="3" id="KW-0548">Nucleotidyltransferase</keyword>
<keyword evidence="12" id="KW-1185">Reference proteome</keyword>
<keyword evidence="5" id="KW-0460">Magnesium</keyword>
<evidence type="ECO:0000256" key="3">
    <source>
        <dbReference type="ARBA" id="ARBA00022695"/>
    </source>
</evidence>
<keyword evidence="2" id="KW-0808">Transferase</keyword>
<dbReference type="GO" id="GO:0051607">
    <property type="term" value="P:defense response to virus"/>
    <property type="evidence" value="ECO:0007669"/>
    <property type="project" value="UniProtKB-KW"/>
</dbReference>
<keyword evidence="6" id="KW-0695">RNA-directed DNA polymerase</keyword>
<dbReference type="RefSeq" id="WP_077477719.1">
    <property type="nucleotide sequence ID" value="NZ_MLHL01000009.1"/>
</dbReference>
<evidence type="ECO:0000256" key="7">
    <source>
        <dbReference type="ARBA" id="ARBA00023118"/>
    </source>
</evidence>
<dbReference type="Proteomes" id="UP000189161">
    <property type="component" value="Unassembled WGS sequence"/>
</dbReference>
<evidence type="ECO:0000256" key="5">
    <source>
        <dbReference type="ARBA" id="ARBA00022842"/>
    </source>
</evidence>
<keyword evidence="7" id="KW-0051">Antiviral defense</keyword>
<evidence type="ECO:0000256" key="1">
    <source>
        <dbReference type="ARBA" id="ARBA00012493"/>
    </source>
</evidence>
<dbReference type="InterPro" id="IPR000123">
    <property type="entry name" value="Reverse_transcriptase_msDNA"/>
</dbReference>
<dbReference type="PROSITE" id="PS50878">
    <property type="entry name" value="RT_POL"/>
    <property type="match status" value="1"/>
</dbReference>
<dbReference type="InterPro" id="IPR051083">
    <property type="entry name" value="GrpII_Intron_Splice-Mob/Def"/>
</dbReference>
<proteinExistence type="inferred from homology"/>